<feature type="transmembrane region" description="Helical" evidence="1">
    <location>
        <begin position="44"/>
        <end position="65"/>
    </location>
</feature>
<keyword evidence="1" id="KW-1133">Transmembrane helix</keyword>
<evidence type="ECO:0000256" key="1">
    <source>
        <dbReference type="SAM" id="Phobius"/>
    </source>
</evidence>
<gene>
    <name evidence="2" type="ORF">METZ01_LOCUS158693</name>
</gene>
<protein>
    <submittedName>
        <fullName evidence="2">Uncharacterized protein</fullName>
    </submittedName>
</protein>
<feature type="transmembrane region" description="Helical" evidence="1">
    <location>
        <begin position="71"/>
        <end position="91"/>
    </location>
</feature>
<evidence type="ECO:0000313" key="2">
    <source>
        <dbReference type="EMBL" id="SVB05839.1"/>
    </source>
</evidence>
<reference evidence="2" key="1">
    <citation type="submission" date="2018-05" db="EMBL/GenBank/DDBJ databases">
        <authorList>
            <person name="Lanie J.A."/>
            <person name="Ng W.-L."/>
            <person name="Kazmierczak K.M."/>
            <person name="Andrzejewski T.M."/>
            <person name="Davidsen T.M."/>
            <person name="Wayne K.J."/>
            <person name="Tettelin H."/>
            <person name="Glass J.I."/>
            <person name="Rusch D."/>
            <person name="Podicherti R."/>
            <person name="Tsui H.-C.T."/>
            <person name="Winkler M.E."/>
        </authorList>
    </citation>
    <scope>NUCLEOTIDE SEQUENCE</scope>
</reference>
<dbReference type="AlphaFoldDB" id="A0A382AWL1"/>
<dbReference type="EMBL" id="UINC01027126">
    <property type="protein sequence ID" value="SVB05839.1"/>
    <property type="molecule type" value="Genomic_DNA"/>
</dbReference>
<name>A0A382AWL1_9ZZZZ</name>
<keyword evidence="1" id="KW-0472">Membrane</keyword>
<keyword evidence="1" id="KW-0812">Transmembrane</keyword>
<organism evidence="2">
    <name type="scientific">marine metagenome</name>
    <dbReference type="NCBI Taxonomy" id="408172"/>
    <lineage>
        <taxon>unclassified sequences</taxon>
        <taxon>metagenomes</taxon>
        <taxon>ecological metagenomes</taxon>
    </lineage>
</organism>
<proteinExistence type="predicted"/>
<accession>A0A382AWL1</accession>
<sequence>MKIFRCEKNSDSTDHSYITDLSSGYLSGGLDHPFITVVSPLKKIIVLILWMAVSAFLVISSHKLFGLPDEVAGSLYFITIGITVSSVLNYYKKRESV</sequence>